<feature type="transmembrane region" description="Helical" evidence="8">
    <location>
        <begin position="366"/>
        <end position="389"/>
    </location>
</feature>
<feature type="transmembrane region" description="Helical" evidence="8">
    <location>
        <begin position="122"/>
        <end position="142"/>
    </location>
</feature>
<organism evidence="10 11">
    <name type="scientific">Skermanella stibiiresistens SB22</name>
    <dbReference type="NCBI Taxonomy" id="1385369"/>
    <lineage>
        <taxon>Bacteria</taxon>
        <taxon>Pseudomonadati</taxon>
        <taxon>Pseudomonadota</taxon>
        <taxon>Alphaproteobacteria</taxon>
        <taxon>Rhodospirillales</taxon>
        <taxon>Azospirillaceae</taxon>
        <taxon>Skermanella</taxon>
    </lineage>
</organism>
<evidence type="ECO:0000256" key="8">
    <source>
        <dbReference type="SAM" id="Phobius"/>
    </source>
</evidence>
<keyword evidence="5 8" id="KW-0812">Transmembrane</keyword>
<dbReference type="RefSeq" id="WP_051511331.1">
    <property type="nucleotide sequence ID" value="NZ_AVFL01000001.1"/>
</dbReference>
<dbReference type="AlphaFoldDB" id="W9HCL0"/>
<dbReference type="InterPro" id="IPR051605">
    <property type="entry name" value="CstA"/>
</dbReference>
<comment type="similarity">
    <text evidence="2">Belongs to the peptide transporter carbon starvation (CstA) (TC 2.A.114) family.</text>
</comment>
<evidence type="ECO:0000256" key="6">
    <source>
        <dbReference type="ARBA" id="ARBA00022989"/>
    </source>
</evidence>
<keyword evidence="7 8" id="KW-0472">Membrane</keyword>
<feature type="transmembrane region" description="Helical" evidence="8">
    <location>
        <begin position="643"/>
        <end position="664"/>
    </location>
</feature>
<keyword evidence="6 8" id="KW-1133">Transmembrane helix</keyword>
<evidence type="ECO:0000256" key="4">
    <source>
        <dbReference type="ARBA" id="ARBA00022475"/>
    </source>
</evidence>
<feature type="transmembrane region" description="Helical" evidence="8">
    <location>
        <begin position="469"/>
        <end position="493"/>
    </location>
</feature>
<reference evidence="10 11" key="1">
    <citation type="submission" date="2013-08" db="EMBL/GenBank/DDBJ databases">
        <title>The genome sequence of Skermanella stibiiresistens.</title>
        <authorList>
            <person name="Zhu W."/>
            <person name="Wang G."/>
        </authorList>
    </citation>
    <scope>NUCLEOTIDE SEQUENCE [LARGE SCALE GENOMIC DNA]</scope>
    <source>
        <strain evidence="10 11">SB22</strain>
    </source>
</reference>
<keyword evidence="4" id="KW-1003">Cell membrane</keyword>
<sequence>MSRSAQTFGQTLIWIAVTLAATVAFGWIALNRGETLNALWIVVAAVCVALLAYRFYSLFIARTVLQLDPRRQTPAVRYNDGLDFVPTNKYVLFGHHFAAIAGAGPLVGPVLAAQLGYLPGTLWILVGVVLAGAVQDFLILFISMRRDGRSLGDMIRTEMGQVAGVIAMFGVLLIMIILLAVLALVVVKALAHSPWGTFTVFATIPIAMLMGVYTRFLRPGRIGEMSVIGFLALMAAIYLGQVVSLNPTLSAMFTFSGESLALIIIGYGFVASVLPVWLLLAPRDYLSTFLKIGTILGLALGILFVMPELRMPAVSRFVDGTGPVFAGSVFPFLFITIACGAVSGFHSLISSGTTPKMVENEEQTRMIGYGAMLMESFVAIMALIAACVLEPGLYFAMNSPASLIGTSADQAAQVISSWGFVITPEMLTQTAVDVGEGTILSRAGGAPTLAVGMAHILSSAIGGKALMAFWYHFAILFEALFILTTVDAGTRVCRFMIQDLLGTFVPAMKRTESWGANVVATALAVTAWGYFLYQGVIDPLGGINTLWPLFGISNQMLAAIALILCTVVLFKMKRQRYAWVTLVPTVWLLICTLTAGWQKLFHPNPAIGFLAHANKYGDALASGQILAPAKTIEEMNRIIFNDYIDAGLCALFILVVLAMVFYGVTAIRKALSNPNVTTHEVGPAPAARVAPRLGAKGPRHA</sequence>
<evidence type="ECO:0000313" key="11">
    <source>
        <dbReference type="Proteomes" id="UP000019486"/>
    </source>
</evidence>
<protein>
    <submittedName>
        <fullName evidence="10">Carbon starvation protein A</fullName>
    </submittedName>
</protein>
<evidence type="ECO:0000259" key="9">
    <source>
        <dbReference type="Pfam" id="PF02554"/>
    </source>
</evidence>
<feature type="transmembrane region" description="Helical" evidence="8">
    <location>
        <begin position="225"/>
        <end position="245"/>
    </location>
</feature>
<feature type="transmembrane region" description="Helical" evidence="8">
    <location>
        <begin position="325"/>
        <end position="345"/>
    </location>
</feature>
<feature type="transmembrane region" description="Helical" evidence="8">
    <location>
        <begin position="545"/>
        <end position="570"/>
    </location>
</feature>
<feature type="domain" description="CstA N-terminal" evidence="9">
    <location>
        <begin position="37"/>
        <end position="595"/>
    </location>
</feature>
<dbReference type="PANTHER" id="PTHR30252:SF3">
    <property type="entry name" value="PYRUVATE_PROTON SYMPORTER BTST"/>
    <property type="match status" value="1"/>
</dbReference>
<feature type="transmembrane region" description="Helical" evidence="8">
    <location>
        <begin position="514"/>
        <end position="533"/>
    </location>
</feature>
<proteinExistence type="inferred from homology"/>
<dbReference type="EMBL" id="AVFL01000001">
    <property type="protein sequence ID" value="EWY42447.1"/>
    <property type="molecule type" value="Genomic_DNA"/>
</dbReference>
<dbReference type="PATRIC" id="fig|1385369.3.peg.97"/>
<evidence type="ECO:0000256" key="2">
    <source>
        <dbReference type="ARBA" id="ARBA00007755"/>
    </source>
</evidence>
<comment type="subcellular location">
    <subcellularLocation>
        <location evidence="1">Cell membrane</location>
        <topology evidence="1">Multi-pass membrane protein</topology>
    </subcellularLocation>
</comment>
<accession>W9HCL0</accession>
<feature type="transmembrane region" description="Helical" evidence="8">
    <location>
        <begin position="12"/>
        <end position="30"/>
    </location>
</feature>
<feature type="transmembrane region" description="Helical" evidence="8">
    <location>
        <begin position="260"/>
        <end position="281"/>
    </location>
</feature>
<feature type="transmembrane region" description="Helical" evidence="8">
    <location>
        <begin position="288"/>
        <end position="305"/>
    </location>
</feature>
<name>W9HCL0_9PROT</name>
<dbReference type="PANTHER" id="PTHR30252">
    <property type="entry name" value="INNER MEMBRANE PEPTIDE TRANSPORTER"/>
    <property type="match status" value="1"/>
</dbReference>
<feature type="transmembrane region" description="Helical" evidence="8">
    <location>
        <begin position="97"/>
        <end position="116"/>
    </location>
</feature>
<feature type="transmembrane region" description="Helical" evidence="8">
    <location>
        <begin position="577"/>
        <end position="597"/>
    </location>
</feature>
<feature type="transmembrane region" description="Helical" evidence="8">
    <location>
        <begin position="162"/>
        <end position="187"/>
    </location>
</feature>
<gene>
    <name evidence="10" type="ORF">N825_00480</name>
</gene>
<evidence type="ECO:0000256" key="7">
    <source>
        <dbReference type="ARBA" id="ARBA00023136"/>
    </source>
</evidence>
<evidence type="ECO:0000256" key="5">
    <source>
        <dbReference type="ARBA" id="ARBA00022692"/>
    </source>
</evidence>
<evidence type="ECO:0000256" key="1">
    <source>
        <dbReference type="ARBA" id="ARBA00004651"/>
    </source>
</evidence>
<dbReference type="STRING" id="1385369.N825_00480"/>
<dbReference type="GO" id="GO:0005886">
    <property type="term" value="C:plasma membrane"/>
    <property type="evidence" value="ECO:0007669"/>
    <property type="project" value="UniProtKB-SubCell"/>
</dbReference>
<dbReference type="OrthoDB" id="9761224at2"/>
<dbReference type="GO" id="GO:0009267">
    <property type="term" value="P:cellular response to starvation"/>
    <property type="evidence" value="ECO:0007669"/>
    <property type="project" value="InterPro"/>
</dbReference>
<dbReference type="Pfam" id="PF02554">
    <property type="entry name" value="CstA"/>
    <property type="match status" value="1"/>
</dbReference>
<keyword evidence="11" id="KW-1185">Reference proteome</keyword>
<evidence type="ECO:0000313" key="10">
    <source>
        <dbReference type="EMBL" id="EWY42447.1"/>
    </source>
</evidence>
<feature type="transmembrane region" description="Helical" evidence="8">
    <location>
        <begin position="193"/>
        <end position="213"/>
    </location>
</feature>
<dbReference type="InterPro" id="IPR003706">
    <property type="entry name" value="CstA_N"/>
</dbReference>
<keyword evidence="3" id="KW-0813">Transport</keyword>
<comment type="caution">
    <text evidence="10">The sequence shown here is derived from an EMBL/GenBank/DDBJ whole genome shotgun (WGS) entry which is preliminary data.</text>
</comment>
<evidence type="ECO:0000256" key="3">
    <source>
        <dbReference type="ARBA" id="ARBA00022448"/>
    </source>
</evidence>
<dbReference type="Proteomes" id="UP000019486">
    <property type="component" value="Unassembled WGS sequence"/>
</dbReference>
<feature type="transmembrane region" description="Helical" evidence="8">
    <location>
        <begin position="36"/>
        <end position="56"/>
    </location>
</feature>